<dbReference type="AlphaFoldDB" id="A0AAV8QDA2"/>
<name>A0AAV8QDA2_ENSVE</name>
<dbReference type="PANTHER" id="PTHR33779">
    <property type="entry name" value="EXPRESSED PROTEIN"/>
    <property type="match status" value="1"/>
</dbReference>
<dbReference type="Pfam" id="PF25054">
    <property type="entry name" value="PHD_pln"/>
    <property type="match status" value="1"/>
</dbReference>
<evidence type="ECO:0000256" key="2">
    <source>
        <dbReference type="ARBA" id="ARBA00022833"/>
    </source>
</evidence>
<gene>
    <name evidence="4" type="ORF">OPV22_019899</name>
</gene>
<dbReference type="InterPro" id="IPR011011">
    <property type="entry name" value="Znf_FYVE_PHD"/>
</dbReference>
<keyword evidence="1" id="KW-0479">Metal-binding</keyword>
<keyword evidence="2" id="KW-0862">Zinc</keyword>
<reference evidence="4 5" key="1">
    <citation type="submission" date="2022-12" db="EMBL/GenBank/DDBJ databases">
        <title>Chromosome-scale assembly of the Ensete ventricosum genome.</title>
        <authorList>
            <person name="Dussert Y."/>
            <person name="Stocks J."/>
            <person name="Wendawek A."/>
            <person name="Woldeyes F."/>
            <person name="Nichols R.A."/>
            <person name="Borrell J.S."/>
        </authorList>
    </citation>
    <scope>NUCLEOTIDE SEQUENCE [LARGE SCALE GENOMIC DNA]</scope>
    <source>
        <strain evidence="5">cv. Maze</strain>
        <tissue evidence="4">Seeds</tissue>
    </source>
</reference>
<evidence type="ECO:0000313" key="4">
    <source>
        <dbReference type="EMBL" id="KAJ8476172.1"/>
    </source>
</evidence>
<dbReference type="SUPFAM" id="SSF57903">
    <property type="entry name" value="FYVE/PHD zinc finger"/>
    <property type="match status" value="1"/>
</dbReference>
<keyword evidence="5" id="KW-1185">Reference proteome</keyword>
<evidence type="ECO:0000256" key="1">
    <source>
        <dbReference type="ARBA" id="ARBA00022771"/>
    </source>
</evidence>
<dbReference type="Proteomes" id="UP001222027">
    <property type="component" value="Unassembled WGS sequence"/>
</dbReference>
<proteinExistence type="predicted"/>
<evidence type="ECO:0000259" key="3">
    <source>
        <dbReference type="Pfam" id="PF25054"/>
    </source>
</evidence>
<comment type="caution">
    <text evidence="4">The sequence shown here is derived from an EMBL/GenBank/DDBJ whole genome shotgun (WGS) entry which is preliminary data.</text>
</comment>
<evidence type="ECO:0000313" key="5">
    <source>
        <dbReference type="Proteomes" id="UP001222027"/>
    </source>
</evidence>
<sequence>MASLGGGESRSAAAVCRMCGDHGLLQELYQCKVCLVRSQHKYCSDLYPKTESYRECNWCLRDGGAKGRPYAATPWTVEAAAVLAREPRSTGRLLRHS</sequence>
<dbReference type="EMBL" id="JAQQAF010000006">
    <property type="protein sequence ID" value="KAJ8476172.1"/>
    <property type="molecule type" value="Genomic_DNA"/>
</dbReference>
<dbReference type="GO" id="GO:0008270">
    <property type="term" value="F:zinc ion binding"/>
    <property type="evidence" value="ECO:0007669"/>
    <property type="project" value="UniProtKB-KW"/>
</dbReference>
<feature type="domain" description="PHD-type zinc finger plants" evidence="3">
    <location>
        <begin position="18"/>
        <end position="59"/>
    </location>
</feature>
<protein>
    <recommendedName>
        <fullName evidence="3">PHD-type zinc finger plants domain-containing protein</fullName>
    </recommendedName>
</protein>
<accession>A0AAV8QDA2</accession>
<keyword evidence="1" id="KW-0863">Zinc-finger</keyword>
<dbReference type="PANTHER" id="PTHR33779:SF1">
    <property type="entry name" value="EXPRESSED PROTEIN"/>
    <property type="match status" value="1"/>
</dbReference>
<dbReference type="InterPro" id="IPR056874">
    <property type="entry name" value="PHD_dom_pln"/>
</dbReference>
<organism evidence="4 5">
    <name type="scientific">Ensete ventricosum</name>
    <name type="common">Abyssinian banana</name>
    <name type="synonym">Musa ensete</name>
    <dbReference type="NCBI Taxonomy" id="4639"/>
    <lineage>
        <taxon>Eukaryota</taxon>
        <taxon>Viridiplantae</taxon>
        <taxon>Streptophyta</taxon>
        <taxon>Embryophyta</taxon>
        <taxon>Tracheophyta</taxon>
        <taxon>Spermatophyta</taxon>
        <taxon>Magnoliopsida</taxon>
        <taxon>Liliopsida</taxon>
        <taxon>Zingiberales</taxon>
        <taxon>Musaceae</taxon>
        <taxon>Ensete</taxon>
    </lineage>
</organism>